<evidence type="ECO:0008006" key="3">
    <source>
        <dbReference type="Google" id="ProtNLM"/>
    </source>
</evidence>
<dbReference type="AlphaFoldDB" id="X1EJD6"/>
<dbReference type="EMBL" id="BARU01004433">
    <property type="protein sequence ID" value="GAH20450.1"/>
    <property type="molecule type" value="Genomic_DNA"/>
</dbReference>
<dbReference type="GO" id="GO:0008840">
    <property type="term" value="F:4-hydroxy-tetrahydrodipicolinate synthase activity"/>
    <property type="evidence" value="ECO:0007669"/>
    <property type="project" value="TreeGrafter"/>
</dbReference>
<gene>
    <name evidence="2" type="ORF">S03H2_08927</name>
</gene>
<dbReference type="GO" id="GO:0005829">
    <property type="term" value="C:cytosol"/>
    <property type="evidence" value="ECO:0007669"/>
    <property type="project" value="TreeGrafter"/>
</dbReference>
<evidence type="ECO:0000256" key="1">
    <source>
        <dbReference type="ARBA" id="ARBA00023239"/>
    </source>
</evidence>
<keyword evidence="1" id="KW-0456">Lyase</keyword>
<dbReference type="PANTHER" id="PTHR12128:SF66">
    <property type="entry name" value="4-HYDROXY-2-OXOGLUTARATE ALDOLASE, MITOCHONDRIAL"/>
    <property type="match status" value="1"/>
</dbReference>
<dbReference type="PANTHER" id="PTHR12128">
    <property type="entry name" value="DIHYDRODIPICOLINATE SYNTHASE"/>
    <property type="match status" value="1"/>
</dbReference>
<organism evidence="2">
    <name type="scientific">marine sediment metagenome</name>
    <dbReference type="NCBI Taxonomy" id="412755"/>
    <lineage>
        <taxon>unclassified sequences</taxon>
        <taxon>metagenomes</taxon>
        <taxon>ecological metagenomes</taxon>
    </lineage>
</organism>
<dbReference type="InterPro" id="IPR002220">
    <property type="entry name" value="DapA-like"/>
</dbReference>
<dbReference type="Pfam" id="PF00701">
    <property type="entry name" value="DHDPS"/>
    <property type="match status" value="1"/>
</dbReference>
<dbReference type="Gene3D" id="3.20.20.70">
    <property type="entry name" value="Aldolase class I"/>
    <property type="match status" value="1"/>
</dbReference>
<name>X1EJD6_9ZZZZ</name>
<dbReference type="SUPFAM" id="SSF51569">
    <property type="entry name" value="Aldolase"/>
    <property type="match status" value="1"/>
</dbReference>
<proteinExistence type="predicted"/>
<reference evidence="2" key="1">
    <citation type="journal article" date="2014" name="Front. Microbiol.">
        <title>High frequency of phylogenetically diverse reductive dehalogenase-homologous genes in deep subseafloor sedimentary metagenomes.</title>
        <authorList>
            <person name="Kawai M."/>
            <person name="Futagami T."/>
            <person name="Toyoda A."/>
            <person name="Takaki Y."/>
            <person name="Nishi S."/>
            <person name="Hori S."/>
            <person name="Arai W."/>
            <person name="Tsubouchi T."/>
            <person name="Morono Y."/>
            <person name="Uchiyama I."/>
            <person name="Ito T."/>
            <person name="Fujiyama A."/>
            <person name="Inagaki F."/>
            <person name="Takami H."/>
        </authorList>
    </citation>
    <scope>NUCLEOTIDE SEQUENCE</scope>
    <source>
        <strain evidence="2">Expedition CK06-06</strain>
    </source>
</reference>
<sequence>MENLGKKLKHIIIPLVTPFKRETQEVNYEVMEKLVDHLIEKRLGDTLMVTGTTGEFNTFSYDERVELFKVVKGAA</sequence>
<accession>X1EJD6</accession>
<comment type="caution">
    <text evidence="2">The sequence shown here is derived from an EMBL/GenBank/DDBJ whole genome shotgun (WGS) entry which is preliminary data.</text>
</comment>
<protein>
    <recommendedName>
        <fullName evidence="3">Dihydrodipicolinate synthase family protein</fullName>
    </recommendedName>
</protein>
<evidence type="ECO:0000313" key="2">
    <source>
        <dbReference type="EMBL" id="GAH20450.1"/>
    </source>
</evidence>
<dbReference type="InterPro" id="IPR013785">
    <property type="entry name" value="Aldolase_TIM"/>
</dbReference>
<feature type="non-terminal residue" evidence="2">
    <location>
        <position position="75"/>
    </location>
</feature>